<keyword evidence="6" id="KW-1185">Reference proteome</keyword>
<dbReference type="PANTHER" id="PTHR33619">
    <property type="entry name" value="POLYSACCHARIDE EXPORT PROTEIN GFCE-RELATED"/>
    <property type="match status" value="1"/>
</dbReference>
<evidence type="ECO:0000313" key="5">
    <source>
        <dbReference type="EMBL" id="MBD8084602.1"/>
    </source>
</evidence>
<proteinExistence type="predicted"/>
<keyword evidence="2" id="KW-0472">Membrane</keyword>
<accession>A0ABR8ZH36</accession>
<dbReference type="Gene3D" id="3.30.1950.10">
    <property type="entry name" value="wza like domain"/>
    <property type="match status" value="1"/>
</dbReference>
<dbReference type="PANTHER" id="PTHR33619:SF3">
    <property type="entry name" value="POLYSACCHARIDE EXPORT PROTEIN GFCE-RELATED"/>
    <property type="match status" value="1"/>
</dbReference>
<dbReference type="PROSITE" id="PS51257">
    <property type="entry name" value="PROKAR_LIPOPROTEIN"/>
    <property type="match status" value="1"/>
</dbReference>
<dbReference type="Proteomes" id="UP000637299">
    <property type="component" value="Unassembled WGS sequence"/>
</dbReference>
<evidence type="ECO:0000313" key="6">
    <source>
        <dbReference type="Proteomes" id="UP000637299"/>
    </source>
</evidence>
<evidence type="ECO:0000259" key="4">
    <source>
        <dbReference type="Pfam" id="PF02563"/>
    </source>
</evidence>
<feature type="signal peptide" evidence="3">
    <location>
        <begin position="1"/>
        <end position="21"/>
    </location>
</feature>
<keyword evidence="2" id="KW-0812">Transmembrane</keyword>
<evidence type="ECO:0000256" key="3">
    <source>
        <dbReference type="SAM" id="SignalP"/>
    </source>
</evidence>
<organism evidence="5 6">
    <name type="scientific">Chryseobacterium caseinilyticum</name>
    <dbReference type="NCBI Taxonomy" id="2771428"/>
    <lineage>
        <taxon>Bacteria</taxon>
        <taxon>Pseudomonadati</taxon>
        <taxon>Bacteroidota</taxon>
        <taxon>Flavobacteriia</taxon>
        <taxon>Flavobacteriales</taxon>
        <taxon>Weeksellaceae</taxon>
        <taxon>Chryseobacterium group</taxon>
        <taxon>Chryseobacterium</taxon>
    </lineage>
</organism>
<evidence type="ECO:0000256" key="2">
    <source>
        <dbReference type="SAM" id="Phobius"/>
    </source>
</evidence>
<evidence type="ECO:0000256" key="1">
    <source>
        <dbReference type="ARBA" id="ARBA00022729"/>
    </source>
</evidence>
<reference evidence="5 6" key="1">
    <citation type="submission" date="2020-09" db="EMBL/GenBank/DDBJ databases">
        <title>Genome seq and assembly of Chryseobacterium sp.</title>
        <authorList>
            <person name="Chhetri G."/>
        </authorList>
    </citation>
    <scope>NUCLEOTIDE SEQUENCE [LARGE SCALE GENOMIC DNA]</scope>
    <source>
        <strain evidence="5 6">GCR10</strain>
    </source>
</reference>
<dbReference type="InterPro" id="IPR003715">
    <property type="entry name" value="Poly_export_N"/>
</dbReference>
<sequence>MNGKKLLIYGFLGLIMASCTARQEINYMTDIDNMALDNSIKNSRSTLQPGDQLIVNISARDMDAVKPFNQNYSSSTTVTQYSMPSSNSMPQQLPVSGPTYFVDTDYNIVFPQLGKINTKGENIETFRNKLSDLLEKYIKDPIVDVKLVNFKVSLAGEVAKPGTYVMPEGNATVWSALALAGDLTPYGVRQNVLLIRNVDGQITKQRIDLTSAGFMNSPYYYLKQNDIIYVQPNANREKAARVDPNLGLYISVSSVVASLVIGIISLTRR</sequence>
<keyword evidence="1 3" id="KW-0732">Signal</keyword>
<comment type="caution">
    <text evidence="5">The sequence shown here is derived from an EMBL/GenBank/DDBJ whole genome shotgun (WGS) entry which is preliminary data.</text>
</comment>
<gene>
    <name evidence="5" type="ORF">IC610_19540</name>
</gene>
<dbReference type="InterPro" id="IPR049712">
    <property type="entry name" value="Poly_export"/>
</dbReference>
<feature type="transmembrane region" description="Helical" evidence="2">
    <location>
        <begin position="246"/>
        <end position="266"/>
    </location>
</feature>
<name>A0ABR8ZH36_9FLAO</name>
<dbReference type="RefSeq" id="WP_191738509.1">
    <property type="nucleotide sequence ID" value="NZ_JACYFS010000013.1"/>
</dbReference>
<feature type="chain" id="PRO_5045521387" evidence="3">
    <location>
        <begin position="22"/>
        <end position="269"/>
    </location>
</feature>
<keyword evidence="2" id="KW-1133">Transmembrane helix</keyword>
<protein>
    <submittedName>
        <fullName evidence="5">Polysaccharide biosynthesis/export family protein</fullName>
    </submittedName>
</protein>
<dbReference type="Pfam" id="PF02563">
    <property type="entry name" value="Poly_export"/>
    <property type="match status" value="1"/>
</dbReference>
<dbReference type="Gene3D" id="3.10.560.10">
    <property type="entry name" value="Outer membrane lipoprotein wza domain like"/>
    <property type="match status" value="1"/>
</dbReference>
<dbReference type="EMBL" id="JACYFS010000013">
    <property type="protein sequence ID" value="MBD8084602.1"/>
    <property type="molecule type" value="Genomic_DNA"/>
</dbReference>
<feature type="domain" description="Polysaccharide export protein N-terminal" evidence="4">
    <location>
        <begin position="43"/>
        <end position="147"/>
    </location>
</feature>